<organism evidence="1">
    <name type="scientific">bioreactor metagenome</name>
    <dbReference type="NCBI Taxonomy" id="1076179"/>
    <lineage>
        <taxon>unclassified sequences</taxon>
        <taxon>metagenomes</taxon>
        <taxon>ecological metagenomes</taxon>
    </lineage>
</organism>
<reference evidence="1" key="1">
    <citation type="submission" date="2019-08" db="EMBL/GenBank/DDBJ databases">
        <authorList>
            <person name="Kucharzyk K."/>
            <person name="Murdoch R.W."/>
            <person name="Higgins S."/>
            <person name="Loffler F."/>
        </authorList>
    </citation>
    <scope>NUCLEOTIDE SEQUENCE</scope>
</reference>
<comment type="caution">
    <text evidence="1">The sequence shown here is derived from an EMBL/GenBank/DDBJ whole genome shotgun (WGS) entry which is preliminary data.</text>
</comment>
<proteinExistence type="predicted"/>
<dbReference type="EMBL" id="VSSQ01063549">
    <property type="protein sequence ID" value="MPN16573.1"/>
    <property type="molecule type" value="Genomic_DNA"/>
</dbReference>
<dbReference type="AlphaFoldDB" id="A0A645FXD6"/>
<protein>
    <submittedName>
        <fullName evidence="1">Uncharacterized protein</fullName>
    </submittedName>
</protein>
<accession>A0A645FXD6</accession>
<name>A0A645FXD6_9ZZZZ</name>
<gene>
    <name evidence="1" type="ORF">SDC9_163918</name>
</gene>
<evidence type="ECO:0000313" key="1">
    <source>
        <dbReference type="EMBL" id="MPN16573.1"/>
    </source>
</evidence>
<sequence length="139" mass="16382">MKLSSDRFYYEDINTEKYEAPLKDRQGRELSVHAVQYKNQREELISIEKSIFTPEERKQIQKYNSKPIIANVLIEAVSGNVVCVSFSFGPVDDSFKFDTEKLAKYREEIKRNIKFDKISFRRGDVVSGSFYQMLRVFMD</sequence>